<evidence type="ECO:0000256" key="1">
    <source>
        <dbReference type="ARBA" id="ARBA00022574"/>
    </source>
</evidence>
<evidence type="ECO:0000256" key="2">
    <source>
        <dbReference type="ARBA" id="ARBA00022737"/>
    </source>
</evidence>
<reference evidence="4 5" key="1">
    <citation type="submission" date="2017-07" db="EMBL/GenBank/DDBJ databases">
        <authorList>
            <person name="Talla V."/>
            <person name="Backstrom N."/>
        </authorList>
    </citation>
    <scope>NUCLEOTIDE SEQUENCE [LARGE SCALE GENOMIC DNA]</scope>
</reference>
<keyword evidence="5" id="KW-1185">Reference proteome</keyword>
<dbReference type="InterPro" id="IPR001680">
    <property type="entry name" value="WD40_rpt"/>
</dbReference>
<dbReference type="InterPro" id="IPR036322">
    <property type="entry name" value="WD40_repeat_dom_sf"/>
</dbReference>
<keyword evidence="2" id="KW-0677">Repeat</keyword>
<feature type="repeat" description="WD" evidence="3">
    <location>
        <begin position="68"/>
        <end position="102"/>
    </location>
</feature>
<dbReference type="AlphaFoldDB" id="A0A5E4PZ59"/>
<dbReference type="PANTHER" id="PTHR10971">
    <property type="entry name" value="MRNA EXPORT FACTOR AND BUB3"/>
    <property type="match status" value="1"/>
</dbReference>
<protein>
    <submittedName>
        <fullName evidence="4">Uncharacterized protein</fullName>
    </submittedName>
</protein>
<feature type="repeat" description="WD" evidence="3">
    <location>
        <begin position="14"/>
        <end position="58"/>
    </location>
</feature>
<dbReference type="Proteomes" id="UP000324832">
    <property type="component" value="Unassembled WGS sequence"/>
</dbReference>
<dbReference type="InterPro" id="IPR015943">
    <property type="entry name" value="WD40/YVTN_repeat-like_dom_sf"/>
</dbReference>
<gene>
    <name evidence="4" type="ORF">LSINAPIS_LOCUS3191</name>
</gene>
<organism evidence="4 5">
    <name type="scientific">Leptidea sinapis</name>
    <dbReference type="NCBI Taxonomy" id="189913"/>
    <lineage>
        <taxon>Eukaryota</taxon>
        <taxon>Metazoa</taxon>
        <taxon>Ecdysozoa</taxon>
        <taxon>Arthropoda</taxon>
        <taxon>Hexapoda</taxon>
        <taxon>Insecta</taxon>
        <taxon>Pterygota</taxon>
        <taxon>Neoptera</taxon>
        <taxon>Endopterygota</taxon>
        <taxon>Lepidoptera</taxon>
        <taxon>Glossata</taxon>
        <taxon>Ditrysia</taxon>
        <taxon>Papilionoidea</taxon>
        <taxon>Pieridae</taxon>
        <taxon>Dismorphiinae</taxon>
        <taxon>Leptidea</taxon>
    </lineage>
</organism>
<dbReference type="PROSITE" id="PS50082">
    <property type="entry name" value="WD_REPEATS_2"/>
    <property type="match status" value="2"/>
</dbReference>
<keyword evidence="1 3" id="KW-0853">WD repeat</keyword>
<evidence type="ECO:0000313" key="5">
    <source>
        <dbReference type="Proteomes" id="UP000324832"/>
    </source>
</evidence>
<dbReference type="SUPFAM" id="SSF50978">
    <property type="entry name" value="WD40 repeat-like"/>
    <property type="match status" value="1"/>
</dbReference>
<dbReference type="InterPro" id="IPR019775">
    <property type="entry name" value="WD40_repeat_CS"/>
</dbReference>
<dbReference type="Pfam" id="PF00400">
    <property type="entry name" value="WD40"/>
    <property type="match status" value="2"/>
</dbReference>
<accession>A0A5E4PZ59</accession>
<evidence type="ECO:0000313" key="4">
    <source>
        <dbReference type="EMBL" id="VVC90244.1"/>
    </source>
</evidence>
<dbReference type="PROSITE" id="PS00678">
    <property type="entry name" value="WD_REPEATS_1"/>
    <property type="match status" value="1"/>
</dbReference>
<dbReference type="EMBL" id="FZQP02000748">
    <property type="protein sequence ID" value="VVC90244.1"/>
    <property type="molecule type" value="Genomic_DNA"/>
</dbReference>
<evidence type="ECO:0000256" key="3">
    <source>
        <dbReference type="PROSITE-ProRule" id="PRU00221"/>
    </source>
</evidence>
<sequence>MFGGSNPNKDLEVVSPPEDTVSALKFSPPAIPQTFLAAGSWDSQVRIWEVEQSGKTVPKAAQTLGGPVLDVAWLDDGSKIFMASTDKSVKCWDLAANTAVQSRHATG</sequence>
<dbReference type="SMART" id="SM00320">
    <property type="entry name" value="WD40"/>
    <property type="match status" value="2"/>
</dbReference>
<proteinExistence type="predicted"/>
<name>A0A5E4PZ59_9NEOP</name>
<dbReference type="Gene3D" id="2.130.10.10">
    <property type="entry name" value="YVTN repeat-like/Quinoprotein amine dehydrogenase"/>
    <property type="match status" value="1"/>
</dbReference>